<evidence type="ECO:0000313" key="13">
    <source>
        <dbReference type="EMBL" id="CAE6446840.1"/>
    </source>
</evidence>
<dbReference type="Proteomes" id="UP000663831">
    <property type="component" value="Unassembled WGS sequence"/>
</dbReference>
<dbReference type="InterPro" id="IPR056764">
    <property type="entry name" value="LbH_EIF2B3/5"/>
</dbReference>
<evidence type="ECO:0000259" key="11">
    <source>
        <dbReference type="Pfam" id="PF00483"/>
    </source>
</evidence>
<keyword evidence="5" id="KW-0648">Protein biosynthesis</keyword>
<dbReference type="Gene3D" id="3.90.550.10">
    <property type="entry name" value="Spore Coat Polysaccharide Biosynthesis Protein SpsA, Chain A"/>
    <property type="match status" value="1"/>
</dbReference>
<comment type="subunit">
    <text evidence="9">Component of the translation initiation factor 2B (eIF2B) complex which is a heterodecamer of two sets of five different subunits: alpha, beta, gamma, delta and epsilon. Subunits alpha, beta and delta comprise a regulatory subcomplex and subunits epsilon and gamma comprise a catalytic subcomplex. Within the complex, the hexameric regulatory complex resides at the center, with the two heterodimeric catalytic subcomplexes bound on opposite sides.</text>
</comment>
<dbReference type="GO" id="GO:0005085">
    <property type="term" value="F:guanyl-nucleotide exchange factor activity"/>
    <property type="evidence" value="ECO:0007669"/>
    <property type="project" value="TreeGrafter"/>
</dbReference>
<dbReference type="GO" id="GO:0002183">
    <property type="term" value="P:cytoplasmic translational initiation"/>
    <property type="evidence" value="ECO:0007669"/>
    <property type="project" value="TreeGrafter"/>
</dbReference>
<evidence type="ECO:0000256" key="1">
    <source>
        <dbReference type="ARBA" id="ARBA00004514"/>
    </source>
</evidence>
<dbReference type="Gene3D" id="2.160.10.10">
    <property type="entry name" value="Hexapeptide repeat proteins"/>
    <property type="match status" value="1"/>
</dbReference>
<reference evidence="13" key="1">
    <citation type="submission" date="2021-01" db="EMBL/GenBank/DDBJ databases">
        <authorList>
            <person name="Kaushik A."/>
        </authorList>
    </citation>
    <scope>NUCLEOTIDE SEQUENCE</scope>
    <source>
        <strain evidence="13">AG3-1AP</strain>
    </source>
</reference>
<dbReference type="PANTHER" id="PTHR45989">
    <property type="entry name" value="TRANSLATION INITIATION FACTOR EIF-2B SUBUNIT GAMMA"/>
    <property type="match status" value="1"/>
</dbReference>
<dbReference type="SUPFAM" id="SSF53448">
    <property type="entry name" value="Nucleotide-diphospho-sugar transferases"/>
    <property type="match status" value="1"/>
</dbReference>
<dbReference type="GO" id="GO:0003743">
    <property type="term" value="F:translation initiation factor activity"/>
    <property type="evidence" value="ECO:0007669"/>
    <property type="project" value="UniProtKB-KW"/>
</dbReference>
<dbReference type="GO" id="GO:0005851">
    <property type="term" value="C:eukaryotic translation initiation factor 2B complex"/>
    <property type="evidence" value="ECO:0007669"/>
    <property type="project" value="TreeGrafter"/>
</dbReference>
<comment type="similarity">
    <text evidence="2">Belongs to the eIF-2B gamma/epsilon subunits family.</text>
</comment>
<dbReference type="InterPro" id="IPR051960">
    <property type="entry name" value="eIF2B_gamma"/>
</dbReference>
<comment type="function">
    <text evidence="8">Acts as a component of the translation initiation factor 2B (eIF2B) complex, which catalyzes the exchange of GDP for GTP on the eukaryotic initiation factor 2 (eIF2) complex gamma subunit. Its guanine nucleotide exchange factor activity is repressed when bound to eIF2 complex phosphorylated on the alpha subunit, thereby limiting the amount of methionyl-initiator methionine tRNA available to the ribosome and consequently global translation is repressed.</text>
</comment>
<evidence type="ECO:0000256" key="5">
    <source>
        <dbReference type="ARBA" id="ARBA00022917"/>
    </source>
</evidence>
<dbReference type="Pfam" id="PF00483">
    <property type="entry name" value="NTP_transferase"/>
    <property type="match status" value="1"/>
</dbReference>
<accession>A0A8H3B3E3</accession>
<protein>
    <recommendedName>
        <fullName evidence="6">Translation initiation factor eIF2B subunit gamma</fullName>
    </recommendedName>
    <alternativeName>
        <fullName evidence="7">eIF2B GDP-GTP exchange factor subunit gamma</fullName>
    </alternativeName>
</protein>
<evidence type="ECO:0000256" key="3">
    <source>
        <dbReference type="ARBA" id="ARBA00022490"/>
    </source>
</evidence>
<dbReference type="PANTHER" id="PTHR45989:SF1">
    <property type="entry name" value="TRANSLATION INITIATION FACTOR EIF-2B SUBUNIT GAMMA"/>
    <property type="match status" value="1"/>
</dbReference>
<dbReference type="InterPro" id="IPR029044">
    <property type="entry name" value="Nucleotide-diphossugar_trans"/>
</dbReference>
<feature type="region of interest" description="Disordered" evidence="10">
    <location>
        <begin position="368"/>
        <end position="391"/>
    </location>
</feature>
<evidence type="ECO:0000256" key="4">
    <source>
        <dbReference type="ARBA" id="ARBA00022540"/>
    </source>
</evidence>
<proteinExistence type="inferred from homology"/>
<evidence type="ECO:0000256" key="6">
    <source>
        <dbReference type="ARBA" id="ARBA00044196"/>
    </source>
</evidence>
<name>A0A8H3B3E3_9AGAM</name>
<evidence type="ECO:0000256" key="10">
    <source>
        <dbReference type="SAM" id="MobiDB-lite"/>
    </source>
</evidence>
<keyword evidence="3" id="KW-0963">Cytoplasm</keyword>
<organism evidence="13 14">
    <name type="scientific">Rhizoctonia solani</name>
    <dbReference type="NCBI Taxonomy" id="456999"/>
    <lineage>
        <taxon>Eukaryota</taxon>
        <taxon>Fungi</taxon>
        <taxon>Dikarya</taxon>
        <taxon>Basidiomycota</taxon>
        <taxon>Agaricomycotina</taxon>
        <taxon>Agaricomycetes</taxon>
        <taxon>Cantharellales</taxon>
        <taxon>Ceratobasidiaceae</taxon>
        <taxon>Rhizoctonia</taxon>
    </lineage>
</organism>
<dbReference type="AlphaFoldDB" id="A0A8H3B3E3"/>
<evidence type="ECO:0000259" key="12">
    <source>
        <dbReference type="Pfam" id="PF25084"/>
    </source>
</evidence>
<evidence type="ECO:0000256" key="8">
    <source>
        <dbReference type="ARBA" id="ARBA00045373"/>
    </source>
</evidence>
<comment type="subcellular location">
    <subcellularLocation>
        <location evidence="1">Cytoplasm</location>
        <location evidence="1">Cytosol</location>
    </subcellularLocation>
</comment>
<dbReference type="GO" id="GO:0005829">
    <property type="term" value="C:cytosol"/>
    <property type="evidence" value="ECO:0007669"/>
    <property type="project" value="UniProtKB-SubCell"/>
</dbReference>
<evidence type="ECO:0000256" key="2">
    <source>
        <dbReference type="ARBA" id="ARBA00007878"/>
    </source>
</evidence>
<gene>
    <name evidence="13" type="ORF">RDB_LOCUS60877</name>
</gene>
<feature type="domain" description="Nucleotidyl transferase" evidence="11">
    <location>
        <begin position="20"/>
        <end position="95"/>
    </location>
</feature>
<dbReference type="InterPro" id="IPR005835">
    <property type="entry name" value="NTP_transferase_dom"/>
</dbReference>
<evidence type="ECO:0000256" key="7">
    <source>
        <dbReference type="ARBA" id="ARBA00044229"/>
    </source>
</evidence>
<dbReference type="Pfam" id="PF25084">
    <property type="entry name" value="LbH_EIF2B"/>
    <property type="match status" value="1"/>
</dbReference>
<feature type="domain" description="EIF2B subunit epsilon/gamma LbH" evidence="12">
    <location>
        <begin position="385"/>
        <end position="468"/>
    </location>
</feature>
<keyword evidence="4" id="KW-0396">Initiation factor</keyword>
<evidence type="ECO:0000313" key="14">
    <source>
        <dbReference type="Proteomes" id="UP000663831"/>
    </source>
</evidence>
<sequence length="476" mass="52950">MLADDPLENPIPRTREFQVVVLAGHGANLQPLTNNVGGNTASKALLPVGNRPMISYVLHWVEDCGISDVLVVCPSVLKQEISHHLHRAEYSNMRLELKSVDEDDISISGTAELDLVVLPCDFMPSPGLSLTTLLNAFREDVDEPVAAALLYERQIPADGKDKGPKLVVGTDETTNTLLYIDGDNDDDEELEIHMGLTAEYHFPFNWPWLFVTWSIRFPNTRFTTRYLDSHVYILRRSVLGILREHPGLLSFREEVLPWLCKLGYRKSKRERWGTTLKHHDPAFKLAVLHATTHVHRDPLTGMITTSPSLPEIPQPYDDEVTRQVSQSTNSRPLRTAYVVHHAKDGFVGRGNTLAGYMELNRQALGQIASKHHSTRGGKPSPSTASDSIIPDSATIGERASIKRSVIGEHCRIGKNVKIQGCVVMDHVEIADGAKLDNCVVSRLCQIGERAVLKECEIETAFRVSADVNIKGEKLET</sequence>
<dbReference type="EMBL" id="CAJMWV010001819">
    <property type="protein sequence ID" value="CAE6446840.1"/>
    <property type="molecule type" value="Genomic_DNA"/>
</dbReference>
<comment type="caution">
    <text evidence="13">The sequence shown here is derived from an EMBL/GenBank/DDBJ whole genome shotgun (WGS) entry which is preliminary data.</text>
</comment>
<evidence type="ECO:0000256" key="9">
    <source>
        <dbReference type="ARBA" id="ARBA00046432"/>
    </source>
</evidence>
<dbReference type="CDD" id="cd04652">
    <property type="entry name" value="LbH_eIF2B_gamma_C"/>
    <property type="match status" value="1"/>
</dbReference>